<reference evidence="1 2" key="1">
    <citation type="submission" date="2018-11" db="EMBL/GenBank/DDBJ databases">
        <authorList>
            <consortium name="Pathogen Informatics"/>
        </authorList>
    </citation>
    <scope>NUCLEOTIDE SEQUENCE [LARGE SCALE GENOMIC DNA]</scope>
    <source>
        <strain>Denwood</strain>
        <strain evidence="2">Zambia</strain>
    </source>
</reference>
<sequence>MEISKLKLKLKSFGHLGEQHYKSLVQSPFEIPTNNEFNIALSNMSQALQTRIKEGEITMENNWKGIKKSMPGGAGPQGPSA</sequence>
<organism evidence="1 2">
    <name type="scientific">Schistosoma mattheei</name>
    <dbReference type="NCBI Taxonomy" id="31246"/>
    <lineage>
        <taxon>Eukaryota</taxon>
        <taxon>Metazoa</taxon>
        <taxon>Spiralia</taxon>
        <taxon>Lophotrochozoa</taxon>
        <taxon>Platyhelminthes</taxon>
        <taxon>Trematoda</taxon>
        <taxon>Digenea</taxon>
        <taxon>Strigeidida</taxon>
        <taxon>Schistosomatoidea</taxon>
        <taxon>Schistosomatidae</taxon>
        <taxon>Schistosoma</taxon>
    </lineage>
</organism>
<keyword evidence="2" id="KW-1185">Reference proteome</keyword>
<protein>
    <submittedName>
        <fullName evidence="1">Uncharacterized protein</fullName>
    </submittedName>
</protein>
<dbReference type="EMBL" id="UZAL01030224">
    <property type="protein sequence ID" value="VDP52699.1"/>
    <property type="molecule type" value="Genomic_DNA"/>
</dbReference>
<evidence type="ECO:0000313" key="2">
    <source>
        <dbReference type="Proteomes" id="UP000269396"/>
    </source>
</evidence>
<dbReference type="AlphaFoldDB" id="A0A183P6S1"/>
<name>A0A183P6S1_9TREM</name>
<evidence type="ECO:0000313" key="1">
    <source>
        <dbReference type="EMBL" id="VDP52699.1"/>
    </source>
</evidence>
<dbReference type="Proteomes" id="UP000269396">
    <property type="component" value="Unassembled WGS sequence"/>
</dbReference>
<proteinExistence type="predicted"/>
<accession>A0A183P6S1</accession>
<gene>
    <name evidence="1" type="ORF">SMTD_LOCUS10057</name>
</gene>